<dbReference type="RefSeq" id="WP_149614532.1">
    <property type="nucleotide sequence ID" value="NZ_SEUK01000051.1"/>
</dbReference>
<name>A0AB73BF78_9GAMM</name>
<dbReference type="AlphaFoldDB" id="A0AB73BF78"/>
<protein>
    <submittedName>
        <fullName evidence="1">Type I-F CRISPR-associated protein Csy1</fullName>
    </submittedName>
</protein>
<gene>
    <name evidence="1" type="primary">csy1</name>
    <name evidence="1" type="ORF">EU508_12650</name>
</gene>
<sequence>MEATLTQALADYIEQRKQAKLEPFQKALNKVLEKSENEIEIAAAKGEYAEKSAPIEDKFKLINWISDAAKRAKQLSLATHAPKYSHGDSKASSVFITNIETNPNYVNTASLDVILKDFAGNSATFDVASFLKVSVNGESLITQLQQNHAQALRAFTDNDELLQIWVDGFKLALADEKLSSHNLSKQVYFPVKLERNDVEYHLLCPLFSSALAHNLHKKVTDTRFGDSKDIRDARRSNKYDERMDISFPNTAVQSFGGSKPQNISQLNSERYGQNFLLNTAPPTFQAQVKPPINNTSLFNRQLTYKVSTYLRDFKAFLSKLNPEENNFKVRYKRDYHFILPILDQLMIHAANIQTLPAGWASESHCKLKPAHALWLDVYNPHEGFKREREKLDWQAVIAADFASWLIKQLKNDEKYRLGDIEHAYFSKVCLHQLKRFEHNTPKLAEA</sequence>
<dbReference type="InterPro" id="IPR013397">
    <property type="entry name" value="CRISPR-assoc_prot_Csy1"/>
</dbReference>
<comment type="caution">
    <text evidence="1">The sequence shown here is derived from an EMBL/GenBank/DDBJ whole genome shotgun (WGS) entry which is preliminary data.</text>
</comment>
<evidence type="ECO:0000313" key="2">
    <source>
        <dbReference type="Proteomes" id="UP000324162"/>
    </source>
</evidence>
<dbReference type="Proteomes" id="UP000324162">
    <property type="component" value="Unassembled WGS sequence"/>
</dbReference>
<dbReference type="EMBL" id="SEUK01000051">
    <property type="protein sequence ID" value="KAA1159409.1"/>
    <property type="molecule type" value="Genomic_DNA"/>
</dbReference>
<reference evidence="1 2" key="1">
    <citation type="submission" date="2019-01" db="EMBL/GenBank/DDBJ databases">
        <title>Genome sequences of marine Pseudoalteromonas species.</title>
        <authorList>
            <person name="Boraston A.B."/>
            <person name="Hehemann J.-H."/>
            <person name="Vickers C.J."/>
            <person name="Salama-Alber O."/>
            <person name="Abe K."/>
            <person name="Hettle A.J."/>
        </authorList>
    </citation>
    <scope>NUCLEOTIDE SEQUENCE [LARGE SCALE GENOMIC DNA]</scope>
    <source>
        <strain evidence="1 2">PS42</strain>
    </source>
</reference>
<accession>A0AB73BF78</accession>
<organism evidence="1 2">
    <name type="scientific">Pseudoalteromonas fuliginea</name>
    <dbReference type="NCBI Taxonomy" id="1872678"/>
    <lineage>
        <taxon>Bacteria</taxon>
        <taxon>Pseudomonadati</taxon>
        <taxon>Pseudomonadota</taxon>
        <taxon>Gammaproteobacteria</taxon>
        <taxon>Alteromonadales</taxon>
        <taxon>Pseudoalteromonadaceae</taxon>
        <taxon>Pseudoalteromonas</taxon>
    </lineage>
</organism>
<evidence type="ECO:0000313" key="1">
    <source>
        <dbReference type="EMBL" id="KAA1159409.1"/>
    </source>
</evidence>
<dbReference type="Pfam" id="PF09611">
    <property type="entry name" value="Cas_Csy1"/>
    <property type="match status" value="1"/>
</dbReference>
<dbReference type="NCBIfam" id="TIGR02564">
    <property type="entry name" value="cas_Csy1"/>
    <property type="match status" value="1"/>
</dbReference>
<proteinExistence type="predicted"/>